<dbReference type="SMART" id="SM00331">
    <property type="entry name" value="PP2C_SIG"/>
    <property type="match status" value="1"/>
</dbReference>
<dbReference type="InterPro" id="IPR036457">
    <property type="entry name" value="PPM-type-like_dom_sf"/>
</dbReference>
<gene>
    <name evidence="2" type="ORF">GGQ55_002112</name>
</gene>
<feature type="domain" description="PPM-type phosphatase" evidence="1">
    <location>
        <begin position="1"/>
        <end position="207"/>
    </location>
</feature>
<dbReference type="EMBL" id="JACBZT010000001">
    <property type="protein sequence ID" value="NYJ05834.1"/>
    <property type="molecule type" value="Genomic_DNA"/>
</dbReference>
<reference evidence="2 3" key="1">
    <citation type="submission" date="2020-07" db="EMBL/GenBank/DDBJ databases">
        <title>Sequencing the genomes of 1000 actinobacteria strains.</title>
        <authorList>
            <person name="Klenk H.-P."/>
        </authorList>
    </citation>
    <scope>NUCLEOTIDE SEQUENCE [LARGE SCALE GENOMIC DNA]</scope>
    <source>
        <strain evidence="2 3">DSM 104001</strain>
    </source>
</reference>
<dbReference type="InterPro" id="IPR001932">
    <property type="entry name" value="PPM-type_phosphatase-like_dom"/>
</dbReference>
<dbReference type="SMART" id="SM00332">
    <property type="entry name" value="PP2Cc"/>
    <property type="match status" value="1"/>
</dbReference>
<evidence type="ECO:0000259" key="1">
    <source>
        <dbReference type="PROSITE" id="PS51746"/>
    </source>
</evidence>
<keyword evidence="3" id="KW-1185">Reference proteome</keyword>
<evidence type="ECO:0000313" key="3">
    <source>
        <dbReference type="Proteomes" id="UP000541969"/>
    </source>
</evidence>
<evidence type="ECO:0000313" key="2">
    <source>
        <dbReference type="EMBL" id="NYJ05834.1"/>
    </source>
</evidence>
<protein>
    <submittedName>
        <fullName evidence="2">Protein phosphatase</fullName>
        <ecNumber evidence="2">3.1.3.16</ecNumber>
    </submittedName>
</protein>
<sequence>MADGMGGHVGGAQASELAVQRLAEIAQGPTVTMEAIRTALEQADKDIMAMGADVDPLSRPGTTVAGLALTEHDGELCWLAFHVGDSRIYGCSEKGLERISTDHSVVQALVDAGAITEERALTHPQRHMITKALGFGDRGGADFAFLPVVPGQRFLMCSDGLTGEVLDARIGELLRGDADDQSLADRLVAEADPAVAQDNVTVVVVSVSSTAG</sequence>
<organism evidence="2 3">
    <name type="scientific">Petropleomorpha daqingensis</name>
    <dbReference type="NCBI Taxonomy" id="2026353"/>
    <lineage>
        <taxon>Bacteria</taxon>
        <taxon>Bacillati</taxon>
        <taxon>Actinomycetota</taxon>
        <taxon>Actinomycetes</taxon>
        <taxon>Geodermatophilales</taxon>
        <taxon>Geodermatophilaceae</taxon>
        <taxon>Petropleomorpha</taxon>
    </lineage>
</organism>
<dbReference type="CDD" id="cd00143">
    <property type="entry name" value="PP2Cc"/>
    <property type="match status" value="1"/>
</dbReference>
<dbReference type="SUPFAM" id="SSF81606">
    <property type="entry name" value="PP2C-like"/>
    <property type="match status" value="1"/>
</dbReference>
<keyword evidence="2" id="KW-0378">Hydrolase</keyword>
<dbReference type="PROSITE" id="PS51746">
    <property type="entry name" value="PPM_2"/>
    <property type="match status" value="1"/>
</dbReference>
<dbReference type="Pfam" id="PF13672">
    <property type="entry name" value="PP2C_2"/>
    <property type="match status" value="1"/>
</dbReference>
<accession>A0A853CDI1</accession>
<dbReference type="Gene3D" id="3.60.40.10">
    <property type="entry name" value="PPM-type phosphatase domain"/>
    <property type="match status" value="1"/>
</dbReference>
<dbReference type="GO" id="GO:0004722">
    <property type="term" value="F:protein serine/threonine phosphatase activity"/>
    <property type="evidence" value="ECO:0007669"/>
    <property type="project" value="UniProtKB-EC"/>
</dbReference>
<dbReference type="AlphaFoldDB" id="A0A853CDI1"/>
<proteinExistence type="predicted"/>
<name>A0A853CDI1_9ACTN</name>
<comment type="caution">
    <text evidence="2">The sequence shown here is derived from an EMBL/GenBank/DDBJ whole genome shotgun (WGS) entry which is preliminary data.</text>
</comment>
<dbReference type="Proteomes" id="UP000541969">
    <property type="component" value="Unassembled WGS sequence"/>
</dbReference>
<dbReference type="EC" id="3.1.3.16" evidence="2"/>